<feature type="domain" description="PKD" evidence="1">
    <location>
        <begin position="73"/>
        <end position="130"/>
    </location>
</feature>
<dbReference type="EMBL" id="JABANE010000010">
    <property type="protein sequence ID" value="NME67423.1"/>
    <property type="molecule type" value="Genomic_DNA"/>
</dbReference>
<dbReference type="AlphaFoldDB" id="A0A7X9P1C1"/>
<reference evidence="2 3" key="1">
    <citation type="submission" date="2020-04" db="EMBL/GenBank/DDBJ databases">
        <title>Flammeovirga sp. SR4, a novel species isolated from seawater.</title>
        <authorList>
            <person name="Wang X."/>
        </authorList>
    </citation>
    <scope>NUCLEOTIDE SEQUENCE [LARGE SCALE GENOMIC DNA]</scope>
    <source>
        <strain evidence="2 3">ATCC 23126</strain>
    </source>
</reference>
<dbReference type="Proteomes" id="UP000576082">
    <property type="component" value="Unassembled WGS sequence"/>
</dbReference>
<dbReference type="SUPFAM" id="SSF49299">
    <property type="entry name" value="PKD domain"/>
    <property type="match status" value="1"/>
</dbReference>
<dbReference type="InterPro" id="IPR035986">
    <property type="entry name" value="PKD_dom_sf"/>
</dbReference>
<name>A0A7X9P1C1_9BACT</name>
<keyword evidence="3" id="KW-1185">Reference proteome</keyword>
<dbReference type="InterPro" id="IPR013783">
    <property type="entry name" value="Ig-like_fold"/>
</dbReference>
<protein>
    <submittedName>
        <fullName evidence="2">PKD domain-containing protein</fullName>
    </submittedName>
</protein>
<dbReference type="Gene3D" id="2.60.40.10">
    <property type="entry name" value="Immunoglobulins"/>
    <property type="match status" value="1"/>
</dbReference>
<evidence type="ECO:0000313" key="2">
    <source>
        <dbReference type="EMBL" id="NME67423.1"/>
    </source>
</evidence>
<dbReference type="SMART" id="SM00089">
    <property type="entry name" value="PKD"/>
    <property type="match status" value="1"/>
</dbReference>
<sequence length="532" mass="58404">MKQQSENKRTFWQKSRLIGILLSASLVAIWACSDKDEPSAGGTSNPPLVDFDYTIDAENTLMVTFENKTIGGATYAWDFGDGKGTSSEENATYTYDAAGDYTVKLTSENANGVSAKLEKSLTVVAPGTETLIAGTGEKKWKLYRECYSILIGPDDTDKGGYLKLINDGSRECLYEQEWIFKANGEVEFKDNDGFWGEYGPFGTSADEHENFDKCFIPSPATMKNADGEDVSAWGSGTYNYTYDEATGQLELTGLGVWMVIPKVVGTVEEEGGMIESNVPVDRVTPTSCVIEEHDGYDLMRVVFDDGTYNEALYVSYDNWDDEPALNIATEEGTADCTIQEVTKTPEEICAEKEAGAKDGEAGDLEDKVLTEFYNTFETESTNADLVYSPTSATITYGETDPAGGATGVGKYVRGTEDQYSDAKFNTAFDFSLENFSKVSIEVYVPSSNVFEEGGLVNGIEIFLADGSEDSQFWTTKEAYITEMTETDTWVTVSFDLTDCAKSRKDFDMVGLVFGGGGHTVDGTFYIRNFKFE</sequence>
<dbReference type="Pfam" id="PF18911">
    <property type="entry name" value="PKD_4"/>
    <property type="match status" value="1"/>
</dbReference>
<evidence type="ECO:0000313" key="3">
    <source>
        <dbReference type="Proteomes" id="UP000576082"/>
    </source>
</evidence>
<dbReference type="CDD" id="cd00146">
    <property type="entry name" value="PKD"/>
    <property type="match status" value="1"/>
</dbReference>
<dbReference type="InterPro" id="IPR000601">
    <property type="entry name" value="PKD_dom"/>
</dbReference>
<dbReference type="PROSITE" id="PS50093">
    <property type="entry name" value="PKD"/>
    <property type="match status" value="1"/>
</dbReference>
<dbReference type="InterPro" id="IPR022409">
    <property type="entry name" value="PKD/Chitinase_dom"/>
</dbReference>
<accession>A0A7X9P1C1</accession>
<organism evidence="2 3">
    <name type="scientific">Flammeovirga aprica JL-4</name>
    <dbReference type="NCBI Taxonomy" id="694437"/>
    <lineage>
        <taxon>Bacteria</taxon>
        <taxon>Pseudomonadati</taxon>
        <taxon>Bacteroidota</taxon>
        <taxon>Cytophagia</taxon>
        <taxon>Cytophagales</taxon>
        <taxon>Flammeovirgaceae</taxon>
        <taxon>Flammeovirga</taxon>
    </lineage>
</organism>
<proteinExistence type="predicted"/>
<gene>
    <name evidence="2" type="ORF">HHU12_05550</name>
</gene>
<dbReference type="RefSeq" id="WP_169655760.1">
    <property type="nucleotide sequence ID" value="NZ_JABANE010000010.1"/>
</dbReference>
<comment type="caution">
    <text evidence="2">The sequence shown here is derived from an EMBL/GenBank/DDBJ whole genome shotgun (WGS) entry which is preliminary data.</text>
</comment>
<evidence type="ECO:0000259" key="1">
    <source>
        <dbReference type="PROSITE" id="PS50093"/>
    </source>
</evidence>